<evidence type="ECO:0000256" key="10">
    <source>
        <dbReference type="ARBA" id="ARBA00030019"/>
    </source>
</evidence>
<evidence type="ECO:0000256" key="7">
    <source>
        <dbReference type="ARBA" id="ARBA00022840"/>
    </source>
</evidence>
<evidence type="ECO:0000313" key="14">
    <source>
        <dbReference type="EMBL" id="BAH05501.1"/>
    </source>
</evidence>
<sequence>MGRGMKMAGLEIKYSKYKLGIDLGTSTSVVSVYENGKTRVLKINGKECMPSVVSFIDKNTKLIGEEAKGRAMLDPSNTVSSIKRHMGEEGYKLSIFEEPYSPEQIASEILSKLVDAAYEQKDFEPEGSLYDVVICVPANFTDNAKLATKKAAEMAGLNVLALLEEPVAAAIMYGFDSNKDQNVLVYDLGGGTFDVCVLKIQTKKNNADRDKYEILSKEGISKLGGDDFDRSIMEIINEDFKLKNKGIDLLDMEKDQGISKKKMKAAGQKLKEIAENVKIELSFKNSASVLFPNIIQTGEGELLHLDMEIARDTFEQAISHLVDKTYEIVKLALDNAKLSMEDIDKVILVGGSSLVPLVKNRIKEVFKVEPYSDFNPITIVAEGAAIFAASMGTPGEGDVFNIVTHNLGIMTEGMEFSNIIEKGTEIPKKASVVREKEYKTQKDEQTEVIIYVYQSSEDIAFVNEKDDEGREKAVFIGEFKLSNIPPAPKGEQKITVKFEVNEENIIKVTATALGTDSKEEITLNVVKE</sequence>
<evidence type="ECO:0000256" key="9">
    <source>
        <dbReference type="ARBA" id="ARBA00023186"/>
    </source>
</evidence>
<evidence type="ECO:0000313" key="15">
    <source>
        <dbReference type="Proteomes" id="UP000007969"/>
    </source>
</evidence>
<dbReference type="FunFam" id="3.30.420.40:FF:000545">
    <property type="entry name" value="Endoplasmic reticulum chaperone BiP"/>
    <property type="match status" value="1"/>
</dbReference>
<dbReference type="SUPFAM" id="SSF53067">
    <property type="entry name" value="Actin-like ATPase domain"/>
    <property type="match status" value="2"/>
</dbReference>
<dbReference type="KEGG" id="ckr:CKR_0450"/>
<evidence type="ECO:0000256" key="11">
    <source>
        <dbReference type="ARBA" id="ARBA00030945"/>
    </source>
</evidence>
<evidence type="ECO:0000256" key="4">
    <source>
        <dbReference type="ARBA" id="ARBA00017249"/>
    </source>
</evidence>
<dbReference type="Proteomes" id="UP000007969">
    <property type="component" value="Chromosome"/>
</dbReference>
<dbReference type="Pfam" id="PF00012">
    <property type="entry name" value="HSP70"/>
    <property type="match status" value="1"/>
</dbReference>
<dbReference type="FunFam" id="3.90.640.10:FF:000003">
    <property type="entry name" value="Molecular chaperone DnaK"/>
    <property type="match status" value="1"/>
</dbReference>
<evidence type="ECO:0000256" key="13">
    <source>
        <dbReference type="RuleBase" id="RU003322"/>
    </source>
</evidence>
<evidence type="ECO:0000256" key="8">
    <source>
        <dbReference type="ARBA" id="ARBA00023016"/>
    </source>
</evidence>
<dbReference type="HOGENOM" id="CLU_005965_2_4_9"/>
<organism evidence="14 15">
    <name type="scientific">Clostridium kluyveri (strain NBRC 12016)</name>
    <dbReference type="NCBI Taxonomy" id="583346"/>
    <lineage>
        <taxon>Bacteria</taxon>
        <taxon>Bacillati</taxon>
        <taxon>Bacillota</taxon>
        <taxon>Clostridia</taxon>
        <taxon>Eubacteriales</taxon>
        <taxon>Clostridiaceae</taxon>
        <taxon>Clostridium</taxon>
    </lineage>
</organism>
<dbReference type="EMBL" id="AP009049">
    <property type="protein sequence ID" value="BAH05501.1"/>
    <property type="molecule type" value="Genomic_DNA"/>
</dbReference>
<evidence type="ECO:0000256" key="3">
    <source>
        <dbReference type="ARBA" id="ARBA00014415"/>
    </source>
</evidence>
<dbReference type="Gene3D" id="3.30.420.40">
    <property type="match status" value="2"/>
</dbReference>
<keyword evidence="6 13" id="KW-0547">Nucleotide-binding</keyword>
<dbReference type="GO" id="GO:0005524">
    <property type="term" value="F:ATP binding"/>
    <property type="evidence" value="ECO:0007669"/>
    <property type="project" value="UniProtKB-KW"/>
</dbReference>
<dbReference type="InterPro" id="IPR029047">
    <property type="entry name" value="HSP70_peptide-bd_sf"/>
</dbReference>
<protein>
    <recommendedName>
        <fullName evidence="3">Chaperone protein DnaK</fullName>
    </recommendedName>
    <alternativeName>
        <fullName evidence="4">Chaperone protein dnaK</fullName>
    </alternativeName>
    <alternativeName>
        <fullName evidence="12">HSP70</fullName>
    </alternativeName>
    <alternativeName>
        <fullName evidence="11">Heat shock 70 kDa protein</fullName>
    </alternativeName>
    <alternativeName>
        <fullName evidence="10">Heat shock protein 70</fullName>
    </alternativeName>
</protein>
<dbReference type="InterPro" id="IPR013126">
    <property type="entry name" value="Hsp_70_fam"/>
</dbReference>
<dbReference type="PROSITE" id="PS00297">
    <property type="entry name" value="HSP70_1"/>
    <property type="match status" value="1"/>
</dbReference>
<evidence type="ECO:0000256" key="12">
    <source>
        <dbReference type="ARBA" id="ARBA00033103"/>
    </source>
</evidence>
<gene>
    <name evidence="14" type="ordered locus">CKR_0450</name>
</gene>
<accession>B9DZ26</accession>
<evidence type="ECO:0000256" key="2">
    <source>
        <dbReference type="ARBA" id="ARBA00007381"/>
    </source>
</evidence>
<name>B9DZ26_CLOK1</name>
<evidence type="ECO:0000256" key="6">
    <source>
        <dbReference type="ARBA" id="ARBA00022741"/>
    </source>
</evidence>
<comment type="function">
    <text evidence="1">Acts as a chaperone.</text>
</comment>
<dbReference type="InterPro" id="IPR043129">
    <property type="entry name" value="ATPase_NBD"/>
</dbReference>
<dbReference type="InterPro" id="IPR018181">
    <property type="entry name" value="Heat_shock_70_CS"/>
</dbReference>
<dbReference type="GO" id="GO:0140662">
    <property type="term" value="F:ATP-dependent protein folding chaperone"/>
    <property type="evidence" value="ECO:0007669"/>
    <property type="project" value="InterPro"/>
</dbReference>
<keyword evidence="9" id="KW-0143">Chaperone</keyword>
<keyword evidence="7 13" id="KW-0067">ATP-binding</keyword>
<keyword evidence="5" id="KW-0597">Phosphoprotein</keyword>
<proteinExistence type="inferred from homology"/>
<dbReference type="CDD" id="cd24029">
    <property type="entry name" value="ASKHA_NBD_HSP70_DnaK_HscA_HscC"/>
    <property type="match status" value="1"/>
</dbReference>
<dbReference type="Gene3D" id="2.60.34.10">
    <property type="entry name" value="Substrate Binding Domain Of DNAk, Chain A, domain 1"/>
    <property type="match status" value="1"/>
</dbReference>
<dbReference type="AlphaFoldDB" id="B9DZ26"/>
<dbReference type="Gene3D" id="3.90.640.10">
    <property type="entry name" value="Actin, Chain A, domain 4"/>
    <property type="match status" value="1"/>
</dbReference>
<dbReference type="SUPFAM" id="SSF100920">
    <property type="entry name" value="Heat shock protein 70kD (HSP70), peptide-binding domain"/>
    <property type="match status" value="1"/>
</dbReference>
<dbReference type="PANTHER" id="PTHR19375">
    <property type="entry name" value="HEAT SHOCK PROTEIN 70KDA"/>
    <property type="match status" value="1"/>
</dbReference>
<reference evidence="15" key="1">
    <citation type="submission" date="2005-09" db="EMBL/GenBank/DDBJ databases">
        <title>Complete genome sequence of Clostridium kluyveri and comparative genomics of Clostridia species.</title>
        <authorList>
            <person name="Inui M."/>
            <person name="Nonaka H."/>
            <person name="Shinoda Y."/>
            <person name="Ikenaga Y."/>
            <person name="Abe M."/>
            <person name="Naito K."/>
            <person name="Vertes A.A."/>
            <person name="Yukawa H."/>
        </authorList>
    </citation>
    <scope>NUCLEOTIDE SEQUENCE [LARGE SCALE GENOMIC DNA]</scope>
    <source>
        <strain evidence="15">NBRC 12016</strain>
    </source>
</reference>
<evidence type="ECO:0000256" key="5">
    <source>
        <dbReference type="ARBA" id="ARBA00022553"/>
    </source>
</evidence>
<comment type="similarity">
    <text evidence="2 13">Belongs to the heat shock protein 70 family.</text>
</comment>
<dbReference type="PRINTS" id="PR00301">
    <property type="entry name" value="HEATSHOCK70"/>
</dbReference>
<evidence type="ECO:0000256" key="1">
    <source>
        <dbReference type="ARBA" id="ARBA00002290"/>
    </source>
</evidence>
<keyword evidence="8" id="KW-0346">Stress response</keyword>